<dbReference type="FunFam" id="3.40.50.10440:FF:000001">
    <property type="entry name" value="Dihydroxyacetone kinase, DhaK subunit"/>
    <property type="match status" value="1"/>
</dbReference>
<dbReference type="Gene3D" id="3.30.1180.20">
    <property type="entry name" value="Dihydroxyacetone kinase, domain 2"/>
    <property type="match status" value="1"/>
</dbReference>
<dbReference type="KEGG" id="tpro:Ga0080559_TMP429"/>
<evidence type="ECO:0000313" key="7">
    <source>
        <dbReference type="Proteomes" id="UP000186559"/>
    </source>
</evidence>
<organism evidence="6 7">
    <name type="scientific">Salipiger profundus</name>
    <dbReference type="NCBI Taxonomy" id="1229727"/>
    <lineage>
        <taxon>Bacteria</taxon>
        <taxon>Pseudomonadati</taxon>
        <taxon>Pseudomonadota</taxon>
        <taxon>Alphaproteobacteria</taxon>
        <taxon>Rhodobacterales</taxon>
        <taxon>Roseobacteraceae</taxon>
        <taxon>Salipiger</taxon>
    </lineage>
</organism>
<dbReference type="InterPro" id="IPR004006">
    <property type="entry name" value="DhaK_dom"/>
</dbReference>
<dbReference type="GO" id="GO:0047324">
    <property type="term" value="F:phosphoenolpyruvate-glycerone phosphotransferase activity"/>
    <property type="evidence" value="ECO:0007669"/>
    <property type="project" value="UniProtKB-EC"/>
</dbReference>
<dbReference type="FunFam" id="3.30.1180.20:FF:000001">
    <property type="entry name" value="Dihydroxyacetone kinase 1"/>
    <property type="match status" value="1"/>
</dbReference>
<keyword evidence="7" id="KW-1185">Reference proteome</keyword>
<keyword evidence="1 6" id="KW-0808">Transferase</keyword>
<protein>
    <submittedName>
        <fullName evidence="6">Dihydroxyacetone kinase DhaK subunit</fullName>
        <ecNumber evidence="6">2.7.1.121</ecNumber>
    </submittedName>
</protein>
<dbReference type="GO" id="GO:0004371">
    <property type="term" value="F:glycerone kinase activity"/>
    <property type="evidence" value="ECO:0007669"/>
    <property type="project" value="InterPro"/>
</dbReference>
<evidence type="ECO:0000256" key="4">
    <source>
        <dbReference type="ARBA" id="ARBA00022840"/>
    </source>
</evidence>
<accession>A0A1U7DCS5</accession>
<feature type="domain" description="DhaK" evidence="5">
    <location>
        <begin position="10"/>
        <end position="331"/>
    </location>
</feature>
<keyword evidence="4" id="KW-0067">ATP-binding</keyword>
<dbReference type="PANTHER" id="PTHR28629">
    <property type="entry name" value="TRIOKINASE/FMN CYCLASE"/>
    <property type="match status" value="1"/>
</dbReference>
<name>A0A1U7DCS5_9RHOB</name>
<reference evidence="6 7" key="1">
    <citation type="submission" date="2016-03" db="EMBL/GenBank/DDBJ databases">
        <title>Deep-sea bacteria in the southern Pacific.</title>
        <authorList>
            <person name="Tang K."/>
        </authorList>
    </citation>
    <scope>NUCLEOTIDE SEQUENCE [LARGE SCALE GENOMIC DNA]</scope>
    <source>
        <strain evidence="6 7">JLT2016</strain>
        <plasmid evidence="7">Plasmid ptpro1</plasmid>
    </source>
</reference>
<dbReference type="InterPro" id="IPR050861">
    <property type="entry name" value="Dihydroxyacetone_Kinase"/>
</dbReference>
<geneLocation type="plasmid" evidence="7">
    <name>ptpro1</name>
</geneLocation>
<dbReference type="GO" id="GO:0019563">
    <property type="term" value="P:glycerol catabolic process"/>
    <property type="evidence" value="ECO:0007669"/>
    <property type="project" value="TreeGrafter"/>
</dbReference>
<dbReference type="Gene3D" id="3.40.50.10440">
    <property type="entry name" value="Dihydroxyacetone kinase, domain 1"/>
    <property type="match status" value="1"/>
</dbReference>
<dbReference type="EC" id="2.7.1.121" evidence="6"/>
<proteinExistence type="predicted"/>
<evidence type="ECO:0000259" key="5">
    <source>
        <dbReference type="PROSITE" id="PS51481"/>
    </source>
</evidence>
<keyword evidence="3 6" id="KW-0418">Kinase</keyword>
<evidence type="ECO:0000313" key="6">
    <source>
        <dbReference type="EMBL" id="APX25912.1"/>
    </source>
</evidence>
<keyword evidence="2" id="KW-0547">Nucleotide-binding</keyword>
<dbReference type="Proteomes" id="UP000186559">
    <property type="component" value="Plasmid pTPRO1"/>
</dbReference>
<dbReference type="SUPFAM" id="SSF82549">
    <property type="entry name" value="DAK1/DegV-like"/>
    <property type="match status" value="1"/>
</dbReference>
<gene>
    <name evidence="6" type="ORF">Ga0080559_TMP429</name>
</gene>
<dbReference type="PANTHER" id="PTHR28629:SF4">
    <property type="entry name" value="TRIOKINASE_FMN CYCLASE"/>
    <property type="match status" value="1"/>
</dbReference>
<sequence>MIAMKKFLNKPETFVEEMLEGIYAAHPEVTHAGDDPHCFVTANPVPGKVGIVTGGGSGHLPLFLGYVGEGMLDGAGVGGVFQSPSSDQILQVTRHVDQGAGVLYLYGNYSGDLMNFDMAGELAELEDIETATVVGNDDVASSKPGEEHKRRGVAGIVFLYKVAGAAAAEMKPLSEVVRLTEKARARTRTMGVALTPCIVPEVGKPGFEIGENEMEIGMGIHGEPGITRKALEPADAVVDEMMARIFAEQDYAPGDEVAILVNGLGGTPMEELYIFYRRLAQLFAEKQVSVAQVWVGEFATSMEMAGASISVLHLDDELKPLVARGANTPFFKHIAA</sequence>
<keyword evidence="6" id="KW-0614">Plasmid</keyword>
<dbReference type="PROSITE" id="PS51481">
    <property type="entry name" value="DHAK"/>
    <property type="match status" value="1"/>
</dbReference>
<evidence type="ECO:0000256" key="3">
    <source>
        <dbReference type="ARBA" id="ARBA00022777"/>
    </source>
</evidence>
<dbReference type="EMBL" id="CP014797">
    <property type="protein sequence ID" value="APX25912.1"/>
    <property type="molecule type" value="Genomic_DNA"/>
</dbReference>
<evidence type="ECO:0000256" key="1">
    <source>
        <dbReference type="ARBA" id="ARBA00022679"/>
    </source>
</evidence>
<dbReference type="GO" id="GO:0005524">
    <property type="term" value="F:ATP binding"/>
    <property type="evidence" value="ECO:0007669"/>
    <property type="project" value="UniProtKB-KW"/>
</dbReference>
<dbReference type="AlphaFoldDB" id="A0A1U7DCS5"/>
<dbReference type="Pfam" id="PF02733">
    <property type="entry name" value="Dak1"/>
    <property type="match status" value="1"/>
</dbReference>
<evidence type="ECO:0000256" key="2">
    <source>
        <dbReference type="ARBA" id="ARBA00022741"/>
    </source>
</evidence>
<dbReference type="GO" id="GO:0005829">
    <property type="term" value="C:cytosol"/>
    <property type="evidence" value="ECO:0007669"/>
    <property type="project" value="TreeGrafter"/>
</dbReference>